<organism evidence="1 2">
    <name type="scientific">Eremococcus coleocola ACS-139-V-Col8</name>
    <dbReference type="NCBI Taxonomy" id="908337"/>
    <lineage>
        <taxon>Bacteria</taxon>
        <taxon>Bacillati</taxon>
        <taxon>Bacillota</taxon>
        <taxon>Bacilli</taxon>
        <taxon>Lactobacillales</taxon>
        <taxon>Aerococcaceae</taxon>
        <taxon>Eremococcus</taxon>
    </lineage>
</organism>
<dbReference type="Proteomes" id="UP000005990">
    <property type="component" value="Unassembled WGS sequence"/>
</dbReference>
<gene>
    <name evidence="1" type="ORF">HMPREF9257_1387</name>
</gene>
<name>E4KPA0_9LACT</name>
<evidence type="ECO:0000313" key="2">
    <source>
        <dbReference type="Proteomes" id="UP000005990"/>
    </source>
</evidence>
<protein>
    <submittedName>
        <fullName evidence="1">Uncharacterized protein</fullName>
    </submittedName>
</protein>
<sequence length="43" mass="5028">MLVSKNRSELTESDQTIINHYHDSIESYNYLQDLVASVKELDK</sequence>
<comment type="caution">
    <text evidence="1">The sequence shown here is derived from an EMBL/GenBank/DDBJ whole genome shotgun (WGS) entry which is preliminary data.</text>
</comment>
<keyword evidence="2" id="KW-1185">Reference proteome</keyword>
<proteinExistence type="predicted"/>
<dbReference type="STRING" id="908337.HMPREF9257_1387"/>
<evidence type="ECO:0000313" key="1">
    <source>
        <dbReference type="EMBL" id="EFR30976.1"/>
    </source>
</evidence>
<dbReference type="RefSeq" id="WP_006418179.1">
    <property type="nucleotide sequence ID" value="NZ_AENN01000015.1"/>
</dbReference>
<dbReference type="EMBL" id="AENN01000015">
    <property type="protein sequence ID" value="EFR30976.1"/>
    <property type="molecule type" value="Genomic_DNA"/>
</dbReference>
<accession>E4KPA0</accession>
<dbReference type="AlphaFoldDB" id="E4KPA0"/>
<reference evidence="1 2" key="1">
    <citation type="submission" date="2010-10" db="EMBL/GenBank/DDBJ databases">
        <authorList>
            <person name="Durkin A.S."/>
            <person name="Madupu R."/>
            <person name="Torralba M."/>
            <person name="Gillis M."/>
            <person name="Methe B."/>
            <person name="Sutton G."/>
            <person name="Nelson K.E."/>
        </authorList>
    </citation>
    <scope>NUCLEOTIDE SEQUENCE [LARGE SCALE GENOMIC DNA]</scope>
    <source>
        <strain evidence="1 2">ACS-139-V-Col8</strain>
    </source>
</reference>